<name>A0A0E9VNE9_ANGAN</name>
<protein>
    <submittedName>
        <fullName evidence="1">Uncharacterized protein</fullName>
    </submittedName>
</protein>
<reference evidence="1" key="2">
    <citation type="journal article" date="2015" name="Fish Shellfish Immunol.">
        <title>Early steps in the European eel (Anguilla anguilla)-Vibrio vulnificus interaction in the gills: Role of the RtxA13 toxin.</title>
        <authorList>
            <person name="Callol A."/>
            <person name="Pajuelo D."/>
            <person name="Ebbesson L."/>
            <person name="Teles M."/>
            <person name="MacKenzie S."/>
            <person name="Amaro C."/>
        </authorList>
    </citation>
    <scope>NUCLEOTIDE SEQUENCE</scope>
</reference>
<dbReference type="EMBL" id="GBXM01029652">
    <property type="protein sequence ID" value="JAH78925.1"/>
    <property type="molecule type" value="Transcribed_RNA"/>
</dbReference>
<dbReference type="AlphaFoldDB" id="A0A0E9VNE9"/>
<organism evidence="1">
    <name type="scientific">Anguilla anguilla</name>
    <name type="common">European freshwater eel</name>
    <name type="synonym">Muraena anguilla</name>
    <dbReference type="NCBI Taxonomy" id="7936"/>
    <lineage>
        <taxon>Eukaryota</taxon>
        <taxon>Metazoa</taxon>
        <taxon>Chordata</taxon>
        <taxon>Craniata</taxon>
        <taxon>Vertebrata</taxon>
        <taxon>Euteleostomi</taxon>
        <taxon>Actinopterygii</taxon>
        <taxon>Neopterygii</taxon>
        <taxon>Teleostei</taxon>
        <taxon>Anguilliformes</taxon>
        <taxon>Anguillidae</taxon>
        <taxon>Anguilla</taxon>
    </lineage>
</organism>
<evidence type="ECO:0000313" key="1">
    <source>
        <dbReference type="EMBL" id="JAH78925.1"/>
    </source>
</evidence>
<sequence length="42" mass="4578">MHSVSSEQPVMEWSSSTAGQPVLSVQWGSHQAGGLLRLRRSL</sequence>
<reference evidence="1" key="1">
    <citation type="submission" date="2014-11" db="EMBL/GenBank/DDBJ databases">
        <authorList>
            <person name="Amaro Gonzalez C."/>
        </authorList>
    </citation>
    <scope>NUCLEOTIDE SEQUENCE</scope>
</reference>
<accession>A0A0E9VNE9</accession>
<proteinExistence type="predicted"/>